<sequence>MNAATKTTTTSSSSSDGSGNSNTTNSDTLGDALKGADGKGADTTKTDGAGGTTTTQTDGKAPDGKAADAKPTPIELKLPDGFKADEKQLAGFKTLAAELGLDSAKAQKLFDQHLADSAAANKAATEAARAEYAKQVETWKAQTQADPDIGGEKWATSQQELIRAVQNPAMRELASVFRELGHGDHPKVVKALVHIGRALKDDSVKGTATPAEKKPQAKSDAEIF</sequence>
<feature type="compositionally biased region" description="Basic and acidic residues" evidence="1">
    <location>
        <begin position="211"/>
        <end position="224"/>
    </location>
</feature>
<proteinExistence type="predicted"/>
<dbReference type="AlphaFoldDB" id="A0A2W5VP32"/>
<dbReference type="Proteomes" id="UP000249061">
    <property type="component" value="Unassembled WGS sequence"/>
</dbReference>
<organism evidence="2 3">
    <name type="scientific">Archangium gephyra</name>
    <dbReference type="NCBI Taxonomy" id="48"/>
    <lineage>
        <taxon>Bacteria</taxon>
        <taxon>Pseudomonadati</taxon>
        <taxon>Myxococcota</taxon>
        <taxon>Myxococcia</taxon>
        <taxon>Myxococcales</taxon>
        <taxon>Cystobacterineae</taxon>
        <taxon>Archangiaceae</taxon>
        <taxon>Archangium</taxon>
    </lineage>
</organism>
<feature type="region of interest" description="Disordered" evidence="1">
    <location>
        <begin position="1"/>
        <end position="79"/>
    </location>
</feature>
<evidence type="ECO:0008006" key="4">
    <source>
        <dbReference type="Google" id="ProtNLM"/>
    </source>
</evidence>
<reference evidence="2 3" key="1">
    <citation type="submission" date="2017-08" db="EMBL/GenBank/DDBJ databases">
        <title>Infants hospitalized years apart are colonized by the same room-sourced microbial strains.</title>
        <authorList>
            <person name="Brooks B."/>
            <person name="Olm M.R."/>
            <person name="Firek B.A."/>
            <person name="Baker R."/>
            <person name="Thomas B.C."/>
            <person name="Morowitz M.J."/>
            <person name="Banfield J.F."/>
        </authorList>
    </citation>
    <scope>NUCLEOTIDE SEQUENCE [LARGE SCALE GENOMIC DNA]</scope>
    <source>
        <strain evidence="2">S2_003_000_R2_14</strain>
    </source>
</reference>
<feature type="region of interest" description="Disordered" evidence="1">
    <location>
        <begin position="202"/>
        <end position="224"/>
    </location>
</feature>
<comment type="caution">
    <text evidence="2">The sequence shown here is derived from an EMBL/GenBank/DDBJ whole genome shotgun (WGS) entry which is preliminary data.</text>
</comment>
<protein>
    <recommendedName>
        <fullName evidence="4">Peptidase</fullName>
    </recommendedName>
</protein>
<feature type="compositionally biased region" description="Basic and acidic residues" evidence="1">
    <location>
        <begin position="34"/>
        <end position="45"/>
    </location>
</feature>
<evidence type="ECO:0000313" key="2">
    <source>
        <dbReference type="EMBL" id="PZR17524.1"/>
    </source>
</evidence>
<evidence type="ECO:0000256" key="1">
    <source>
        <dbReference type="SAM" id="MobiDB-lite"/>
    </source>
</evidence>
<name>A0A2W5VP32_9BACT</name>
<feature type="compositionally biased region" description="Low complexity" evidence="1">
    <location>
        <begin position="46"/>
        <end position="59"/>
    </location>
</feature>
<evidence type="ECO:0000313" key="3">
    <source>
        <dbReference type="Proteomes" id="UP000249061"/>
    </source>
</evidence>
<dbReference type="EMBL" id="QFQP01000002">
    <property type="protein sequence ID" value="PZR17524.1"/>
    <property type="molecule type" value="Genomic_DNA"/>
</dbReference>
<gene>
    <name evidence="2" type="ORF">DI536_04215</name>
</gene>
<feature type="compositionally biased region" description="Low complexity" evidence="1">
    <location>
        <begin position="1"/>
        <end position="33"/>
    </location>
</feature>
<accession>A0A2W5VP32</accession>